<dbReference type="InterPro" id="IPR020846">
    <property type="entry name" value="MFS_dom"/>
</dbReference>
<evidence type="ECO:0000313" key="5">
    <source>
        <dbReference type="EMBL" id="KAF8782373.1"/>
    </source>
</evidence>
<accession>A0A8T0EVN1</accession>
<dbReference type="InterPro" id="IPR011701">
    <property type="entry name" value="MFS"/>
</dbReference>
<feature type="transmembrane region" description="Helical" evidence="3">
    <location>
        <begin position="416"/>
        <end position="435"/>
    </location>
</feature>
<dbReference type="Gene3D" id="1.20.1250.20">
    <property type="entry name" value="MFS general substrate transporter like domains"/>
    <property type="match status" value="3"/>
</dbReference>
<feature type="transmembrane region" description="Helical" evidence="3">
    <location>
        <begin position="480"/>
        <end position="505"/>
    </location>
</feature>
<feature type="transmembrane region" description="Helical" evidence="3">
    <location>
        <begin position="566"/>
        <end position="589"/>
    </location>
</feature>
<evidence type="ECO:0000313" key="6">
    <source>
        <dbReference type="Proteomes" id="UP000807504"/>
    </source>
</evidence>
<dbReference type="InterPro" id="IPR036259">
    <property type="entry name" value="MFS_trans_sf"/>
</dbReference>
<feature type="transmembrane region" description="Helical" evidence="3">
    <location>
        <begin position="621"/>
        <end position="648"/>
    </location>
</feature>
<dbReference type="Pfam" id="PF07690">
    <property type="entry name" value="MFS_1"/>
    <property type="match status" value="2"/>
</dbReference>
<evidence type="ECO:0000256" key="3">
    <source>
        <dbReference type="SAM" id="Phobius"/>
    </source>
</evidence>
<dbReference type="AlphaFoldDB" id="A0A8T0EVN1"/>
<feature type="transmembrane region" description="Helical" evidence="3">
    <location>
        <begin position="876"/>
        <end position="898"/>
    </location>
</feature>
<evidence type="ECO:0000259" key="4">
    <source>
        <dbReference type="PROSITE" id="PS50850"/>
    </source>
</evidence>
<reference evidence="5" key="1">
    <citation type="journal article" date="2020" name="bioRxiv">
        <title>Chromosome-level reference genome of the European wasp spider Argiope bruennichi: a resource for studies on range expansion and evolutionary adaptation.</title>
        <authorList>
            <person name="Sheffer M.M."/>
            <person name="Hoppe A."/>
            <person name="Krehenwinkel H."/>
            <person name="Uhl G."/>
            <person name="Kuss A.W."/>
            <person name="Jensen L."/>
            <person name="Jensen C."/>
            <person name="Gillespie R.G."/>
            <person name="Hoff K.J."/>
            <person name="Prost S."/>
        </authorList>
    </citation>
    <scope>NUCLEOTIDE SEQUENCE</scope>
</reference>
<feature type="transmembrane region" description="Helical" evidence="3">
    <location>
        <begin position="809"/>
        <end position="834"/>
    </location>
</feature>
<feature type="transmembrane region" description="Helical" evidence="3">
    <location>
        <begin position="526"/>
        <end position="554"/>
    </location>
</feature>
<feature type="domain" description="Major facilitator superfamily (MFS) profile" evidence="4">
    <location>
        <begin position="531"/>
        <end position="1003"/>
    </location>
</feature>
<sequence>MSSVENLTVYSDPNIDGGWGWIVVFITFMIRVIIDGYIYTFGIFYVEHLKYYDTTGGAASLVMSILIGVTHLAGPIASGLVNKLGCRAVSFIGTALTTAGILLSLASPRVEYLYITLKKGKVRSNTGVAGRIGHFGGWLIPGWGRRGNSNRLSPHSSNLASWRIPSMNLGIGCGLIYLPTIVGVALHFEKKRAFAMGISMSGSGIALLVFAPLVEWLINYYYYWKGALLIVAGIIMNCFVLSFFYKTFKPVIHSPERPTDEASTSQVTVGNSTTTTLESEQSQTFSQSTQTHKKGEKIKGIYTIRSTAQCGTSTSAHHSGLMQKSDIFYSGSSSSLLNVSRHIQTMPSIVSRTVIQRKAWTVFKDIVAQMIGTSLLKNYSFLIFSFGTFLHYFGLIAPCVYLYHKAIQMEIATSRQASLLLSLMGVANTIGKIAIGYWADRTSVAVLCIYTWCLLISGGSITLSSIVMVSLFGMSNLSNAYGLFLLFIGVSTTAGTPITGVLHDITGTYDAVASFATNPDPNVDGGWGWVIVFITFVIHFIFDGFMYTFGIFYAEFLKYFESASGATSLVMAIFIGMCYTAGPIASGLINKYDCRVVSFIGIGIACTGLLLSLAVPALEFLYITIGLIAGIGFGLAYLPTIVSVALFFEKKRATAMGISMAGSGIGSLAFAPLMEALINYYHYWKGALLIAVGLILQCFVLSFFYRVLPPFDRKIRTDESSISAFPSRSVSRGVQTVESDESVSGTYIYARNTNKATAPGAMQNPDILYSGSSKALLFPPSGFSVGVGPCLQFTTVLGQMIGLSLFKNYVFLTFSCCTFLHYLGINTPCVYLYHKSLELGIATTTEASLLLSIMGVANTVGKVVFGFWADKTSINVLTLYTACMLLNGISMMMTSLIVDYYLMAFYSFVFGATWGASLSLSSIVLVKLLGMQRLNNAYGLFLLFTGLATSTGVPMTGKYRSKTYYSKSLYANNKKTFQAISFYNVSIHKLSTSPVFPLRDMFC</sequence>
<keyword evidence="6" id="KW-1185">Reference proteome</keyword>
<evidence type="ECO:0000256" key="2">
    <source>
        <dbReference type="SAM" id="MobiDB-lite"/>
    </source>
</evidence>
<dbReference type="InterPro" id="IPR050327">
    <property type="entry name" value="Proton-linked_MCT"/>
</dbReference>
<feature type="compositionally biased region" description="Low complexity" evidence="2">
    <location>
        <begin position="272"/>
        <end position="290"/>
    </location>
</feature>
<feature type="compositionally biased region" description="Polar residues" evidence="2">
    <location>
        <begin position="261"/>
        <end position="271"/>
    </location>
</feature>
<feature type="transmembrane region" description="Helical" evidence="3">
    <location>
        <begin position="58"/>
        <end position="76"/>
    </location>
</feature>
<protein>
    <submittedName>
        <fullName evidence="5">Monocarboxylate transporter 14 like protein</fullName>
    </submittedName>
</protein>
<feature type="transmembrane region" description="Helical" evidence="3">
    <location>
        <begin position="660"/>
        <end position="681"/>
    </location>
</feature>
<gene>
    <name evidence="5" type="ORF">HNY73_012668</name>
</gene>
<dbReference type="GO" id="GO:0008028">
    <property type="term" value="F:monocarboxylic acid transmembrane transporter activity"/>
    <property type="evidence" value="ECO:0007669"/>
    <property type="project" value="TreeGrafter"/>
</dbReference>
<dbReference type="SUPFAM" id="SSF103473">
    <property type="entry name" value="MFS general substrate transporter"/>
    <property type="match status" value="2"/>
</dbReference>
<feature type="transmembrane region" description="Helical" evidence="3">
    <location>
        <begin position="379"/>
        <end position="404"/>
    </location>
</feature>
<dbReference type="PANTHER" id="PTHR11360">
    <property type="entry name" value="MONOCARBOXYLATE TRANSPORTER"/>
    <property type="match status" value="1"/>
</dbReference>
<proteinExistence type="predicted"/>
<dbReference type="GO" id="GO:0016020">
    <property type="term" value="C:membrane"/>
    <property type="evidence" value="ECO:0007669"/>
    <property type="project" value="UniProtKB-SubCell"/>
</dbReference>
<feature type="transmembrane region" description="Helical" evidence="3">
    <location>
        <begin position="596"/>
        <end position="615"/>
    </location>
</feature>
<evidence type="ECO:0000256" key="1">
    <source>
        <dbReference type="ARBA" id="ARBA00004141"/>
    </source>
</evidence>
<feature type="transmembrane region" description="Helical" evidence="3">
    <location>
        <begin position="687"/>
        <end position="708"/>
    </location>
</feature>
<dbReference type="PANTHER" id="PTHR11360:SF284">
    <property type="entry name" value="EG:103B4.3 PROTEIN-RELATED"/>
    <property type="match status" value="1"/>
</dbReference>
<feature type="transmembrane region" description="Helical" evidence="3">
    <location>
        <begin position="447"/>
        <end position="474"/>
    </location>
</feature>
<dbReference type="PROSITE" id="PS50850">
    <property type="entry name" value="MFS"/>
    <property type="match status" value="1"/>
</dbReference>
<comment type="subcellular location">
    <subcellularLocation>
        <location evidence="1">Membrane</location>
        <topology evidence="1">Multi-pass membrane protein</topology>
    </subcellularLocation>
</comment>
<feature type="transmembrane region" description="Helical" evidence="3">
    <location>
        <begin position="20"/>
        <end position="46"/>
    </location>
</feature>
<organism evidence="5 6">
    <name type="scientific">Argiope bruennichi</name>
    <name type="common">Wasp spider</name>
    <name type="synonym">Aranea bruennichi</name>
    <dbReference type="NCBI Taxonomy" id="94029"/>
    <lineage>
        <taxon>Eukaryota</taxon>
        <taxon>Metazoa</taxon>
        <taxon>Ecdysozoa</taxon>
        <taxon>Arthropoda</taxon>
        <taxon>Chelicerata</taxon>
        <taxon>Arachnida</taxon>
        <taxon>Araneae</taxon>
        <taxon>Araneomorphae</taxon>
        <taxon>Entelegynae</taxon>
        <taxon>Araneoidea</taxon>
        <taxon>Araneidae</taxon>
        <taxon>Argiope</taxon>
    </lineage>
</organism>
<dbReference type="CDD" id="cd17352">
    <property type="entry name" value="MFS_MCT_SLC16"/>
    <property type="match status" value="1"/>
</dbReference>
<name>A0A8T0EVN1_ARGBR</name>
<feature type="transmembrane region" description="Helical" evidence="3">
    <location>
        <begin position="220"/>
        <end position="245"/>
    </location>
</feature>
<feature type="transmembrane region" description="Helical" evidence="3">
    <location>
        <begin position="938"/>
        <end position="957"/>
    </location>
</feature>
<feature type="transmembrane region" description="Helical" evidence="3">
    <location>
        <begin position="904"/>
        <end position="926"/>
    </location>
</feature>
<feature type="transmembrane region" description="Helical" evidence="3">
    <location>
        <begin position="849"/>
        <end position="869"/>
    </location>
</feature>
<feature type="transmembrane region" description="Helical" evidence="3">
    <location>
        <begin position="88"/>
        <end position="107"/>
    </location>
</feature>
<dbReference type="Proteomes" id="UP000807504">
    <property type="component" value="Unassembled WGS sequence"/>
</dbReference>
<reference evidence="5" key="2">
    <citation type="submission" date="2020-06" db="EMBL/GenBank/DDBJ databases">
        <authorList>
            <person name="Sheffer M."/>
        </authorList>
    </citation>
    <scope>NUCLEOTIDE SEQUENCE</scope>
</reference>
<feature type="transmembrane region" description="Helical" evidence="3">
    <location>
        <begin position="164"/>
        <end position="186"/>
    </location>
</feature>
<keyword evidence="3" id="KW-0472">Membrane</keyword>
<feature type="transmembrane region" description="Helical" evidence="3">
    <location>
        <begin position="193"/>
        <end position="214"/>
    </location>
</feature>
<comment type="caution">
    <text evidence="5">The sequence shown here is derived from an EMBL/GenBank/DDBJ whole genome shotgun (WGS) entry which is preliminary data.</text>
</comment>
<keyword evidence="3" id="KW-1133">Transmembrane helix</keyword>
<dbReference type="EMBL" id="JABXBU010001863">
    <property type="protein sequence ID" value="KAF8782373.1"/>
    <property type="molecule type" value="Genomic_DNA"/>
</dbReference>
<feature type="region of interest" description="Disordered" evidence="2">
    <location>
        <begin position="255"/>
        <end position="292"/>
    </location>
</feature>
<keyword evidence="3" id="KW-0812">Transmembrane</keyword>